<name>A0ABN3LKE1_9ACTN</name>
<dbReference type="EMBL" id="BAAASR010000007">
    <property type="protein sequence ID" value="GAA2485801.1"/>
    <property type="molecule type" value="Genomic_DNA"/>
</dbReference>
<evidence type="ECO:0000313" key="5">
    <source>
        <dbReference type="Proteomes" id="UP001499942"/>
    </source>
</evidence>
<evidence type="ECO:0000313" key="4">
    <source>
        <dbReference type="EMBL" id="GAA2485801.1"/>
    </source>
</evidence>
<proteinExistence type="predicted"/>
<feature type="chain" id="PRO_5045432484" description="Deoxyribonuclease NucA/NucB domain-containing protein" evidence="2">
    <location>
        <begin position="32"/>
        <end position="426"/>
    </location>
</feature>
<gene>
    <name evidence="4" type="ORF">GCM10010393_16080</name>
</gene>
<protein>
    <recommendedName>
        <fullName evidence="3">Deoxyribonuclease NucA/NucB domain-containing protein</fullName>
    </recommendedName>
</protein>
<reference evidence="4 5" key="1">
    <citation type="journal article" date="2019" name="Int. J. Syst. Evol. Microbiol.">
        <title>The Global Catalogue of Microorganisms (GCM) 10K type strain sequencing project: providing services to taxonomists for standard genome sequencing and annotation.</title>
        <authorList>
            <consortium name="The Broad Institute Genomics Platform"/>
            <consortium name="The Broad Institute Genome Sequencing Center for Infectious Disease"/>
            <person name="Wu L."/>
            <person name="Ma J."/>
        </authorList>
    </citation>
    <scope>NUCLEOTIDE SEQUENCE [LARGE SCALE GENOMIC DNA]</scope>
    <source>
        <strain evidence="4 5">JCM 5062</strain>
    </source>
</reference>
<keyword evidence="2" id="KW-0732">Signal</keyword>
<feature type="signal peptide" evidence="2">
    <location>
        <begin position="1"/>
        <end position="31"/>
    </location>
</feature>
<evidence type="ECO:0000259" key="3">
    <source>
        <dbReference type="Pfam" id="PF14040"/>
    </source>
</evidence>
<feature type="domain" description="Deoxyribonuclease NucA/NucB" evidence="3">
    <location>
        <begin position="351"/>
        <end position="422"/>
    </location>
</feature>
<organism evidence="4 5">
    <name type="scientific">Streptomyces gobitricini</name>
    <dbReference type="NCBI Taxonomy" id="68211"/>
    <lineage>
        <taxon>Bacteria</taxon>
        <taxon>Bacillati</taxon>
        <taxon>Actinomycetota</taxon>
        <taxon>Actinomycetes</taxon>
        <taxon>Kitasatosporales</taxon>
        <taxon>Streptomycetaceae</taxon>
        <taxon>Streptomyces</taxon>
    </lineage>
</organism>
<feature type="region of interest" description="Disordered" evidence="1">
    <location>
        <begin position="35"/>
        <end position="63"/>
    </location>
</feature>
<dbReference type="RefSeq" id="WP_344358212.1">
    <property type="nucleotide sequence ID" value="NZ_BAAASR010000007.1"/>
</dbReference>
<dbReference type="Proteomes" id="UP001499942">
    <property type="component" value="Unassembled WGS sequence"/>
</dbReference>
<dbReference type="Pfam" id="PF14040">
    <property type="entry name" value="DNase_NucA_NucB"/>
    <property type="match status" value="1"/>
</dbReference>
<accession>A0ABN3LKE1</accession>
<keyword evidence="5" id="KW-1185">Reference proteome</keyword>
<sequence>MPAITSVTRWARGTAAVSLFTVLLMPAGATAYAEPAPAKTDSGSHFVDAATAHPGDLQDLPDPVPLRTYLQRDKGHAPDLQAPAQPADEPDLRTECAKQEAAAKTKTGWLKSRFESCYKRHYDLVLRDRNNKEKTRGRLIFDSWVLGFAHDGTRQVDFVASVEDIKVATDGDEDAKEWRLGQHFSTTIDASSSDPDAKLTEPTVTKRDELLGVWDPRPSWTLIYTSPDKGPQHAQGNMQRVLAVLDMTTTVNSPNVDPYVEVGSYISNFRFDYAGSIAGKHKGAVFTQARVELVMSQKDPAVNESALHIYDALKRPERTFPSFLGKSVPGEKEPLHRLVDAKKQGDQRENSIKECKKIWGDYSGTRLQCDEYPFASTQEGSLKGDKRFSVRLIEGVDNRTGGERLNNMYINNRILDGDPFYVKITP</sequence>
<comment type="caution">
    <text evidence="4">The sequence shown here is derived from an EMBL/GenBank/DDBJ whole genome shotgun (WGS) entry which is preliminary data.</text>
</comment>
<dbReference type="InterPro" id="IPR029476">
    <property type="entry name" value="DNase_NucA_NucB"/>
</dbReference>
<evidence type="ECO:0000256" key="1">
    <source>
        <dbReference type="SAM" id="MobiDB-lite"/>
    </source>
</evidence>
<evidence type="ECO:0000256" key="2">
    <source>
        <dbReference type="SAM" id="SignalP"/>
    </source>
</evidence>